<proteinExistence type="predicted"/>
<sequence>MIGLLLLFIIILLFAIVCYLLFERDILSPPVLMSNMFLLSITFALLNVKNWEIDYSLEAALILISGIMVFTFPILFIHKKIRPTKTLTIDRPLRVDAWKIISAIIICYIIIFLYKREINYLASVAGYSGDNLQWFIRNVTSYEGILNFSSKMRIMIRFVDVTAYIFAFTLINNRVIHRYKYKFDYLMLIPIFLFIYKTLLLGGRQDILKLLFACVVQTYILEKRKLGWGKSISGKYFTVGFAGIAIGIPAFYYTLFLAGRSTSRTLFQSISTYIGGPIQHFNQFIQDPPDKSPFFGNETLTPVLNFLNQLGIIDYQNTVHLEFRRLGVTIGNVYTFFRRPIQDFGLVGMYIFVICVGIFFGYYYYANIRRADTNFRSDVSTIVYSYIFYWIFLSSIEQYSMTIISIYTLIGIVLFYILGYFYWKIEFRNGKIIIINQDNNVITETGR</sequence>
<gene>
    <name evidence="2" type="ORF">JHK62_01750</name>
</gene>
<dbReference type="EMBL" id="JAENBO010000001">
    <property type="protein sequence ID" value="MBJ8325403.1"/>
    <property type="molecule type" value="Genomic_DNA"/>
</dbReference>
<feature type="transmembrane region" description="Helical" evidence="1">
    <location>
        <begin position="29"/>
        <end position="47"/>
    </location>
</feature>
<feature type="transmembrane region" description="Helical" evidence="1">
    <location>
        <begin position="402"/>
        <end position="423"/>
    </location>
</feature>
<feature type="transmembrane region" description="Helical" evidence="1">
    <location>
        <begin position="97"/>
        <end position="114"/>
    </location>
</feature>
<feature type="transmembrane region" description="Helical" evidence="1">
    <location>
        <begin position="59"/>
        <end position="77"/>
    </location>
</feature>
<keyword evidence="1" id="KW-1133">Transmembrane helix</keyword>
<dbReference type="NCBIfam" id="TIGR04370">
    <property type="entry name" value="glyco_rpt_poly"/>
    <property type="match status" value="1"/>
</dbReference>
<protein>
    <submittedName>
        <fullName evidence="2">Oligosaccharide repeat unit polymerase</fullName>
    </submittedName>
</protein>
<dbReference type="RefSeq" id="WP_199574959.1">
    <property type="nucleotide sequence ID" value="NZ_JAENBO010000001.1"/>
</dbReference>
<keyword evidence="3" id="KW-1185">Reference proteome</keyword>
<feature type="transmembrane region" description="Helical" evidence="1">
    <location>
        <begin position="6"/>
        <end position="22"/>
    </location>
</feature>
<name>A0ABS0ZHD0_9STRE</name>
<comment type="caution">
    <text evidence="2">The sequence shown here is derived from an EMBL/GenBank/DDBJ whole genome shotgun (WGS) entry which is preliminary data.</text>
</comment>
<reference evidence="2 3" key="1">
    <citation type="journal article" date="2021" name="Int. J. Syst. Evol. Microbiol.">
        <title>Streptococcus vicugnae sp. nov., isolated from faeces of alpacas (Vicugna pacos) and cattle (Bos taurus), Streptococcus zalophi sp. nov., and Streptococcus pacificus sp. nov., isolated from respiratory tract of California sea lions (Zalophus californianus).</title>
        <authorList>
            <person name="Volokhov D.V."/>
            <person name="Zagorodnyaya T.A."/>
            <person name="Shen Z."/>
            <person name="Blom J."/>
            <person name="Furtak V.A."/>
            <person name="Eisenberg T."/>
            <person name="Fan P."/>
            <person name="Jeong K.C."/>
            <person name="Gao Y."/>
            <person name="Zhang S."/>
            <person name="Amselle M."/>
        </authorList>
    </citation>
    <scope>NUCLEOTIDE SEQUENCE [LARGE SCALE GENOMIC DNA]</scope>
    <source>
        <strain evidence="2 3">CSL7591</strain>
    </source>
</reference>
<feature type="transmembrane region" description="Helical" evidence="1">
    <location>
        <begin position="154"/>
        <end position="171"/>
    </location>
</feature>
<dbReference type="Proteomes" id="UP000653045">
    <property type="component" value="Unassembled WGS sequence"/>
</dbReference>
<feature type="transmembrane region" description="Helical" evidence="1">
    <location>
        <begin position="234"/>
        <end position="255"/>
    </location>
</feature>
<accession>A0ABS0ZHD0</accession>
<organism evidence="2 3">
    <name type="scientific">Streptococcus pacificus</name>
    <dbReference type="NCBI Taxonomy" id="2740577"/>
    <lineage>
        <taxon>Bacteria</taxon>
        <taxon>Bacillati</taxon>
        <taxon>Bacillota</taxon>
        <taxon>Bacilli</taxon>
        <taxon>Lactobacillales</taxon>
        <taxon>Streptococcaceae</taxon>
        <taxon>Streptococcus</taxon>
    </lineage>
</organism>
<keyword evidence="1" id="KW-0812">Transmembrane</keyword>
<feature type="transmembrane region" description="Helical" evidence="1">
    <location>
        <begin position="183"/>
        <end position="201"/>
    </location>
</feature>
<evidence type="ECO:0000256" key="1">
    <source>
        <dbReference type="SAM" id="Phobius"/>
    </source>
</evidence>
<feature type="transmembrane region" description="Helical" evidence="1">
    <location>
        <begin position="377"/>
        <end position="396"/>
    </location>
</feature>
<evidence type="ECO:0000313" key="2">
    <source>
        <dbReference type="EMBL" id="MBJ8325403.1"/>
    </source>
</evidence>
<keyword evidence="1" id="KW-0472">Membrane</keyword>
<evidence type="ECO:0000313" key="3">
    <source>
        <dbReference type="Proteomes" id="UP000653045"/>
    </source>
</evidence>
<feature type="transmembrane region" description="Helical" evidence="1">
    <location>
        <begin position="344"/>
        <end position="365"/>
    </location>
</feature>